<reference evidence="1 2" key="1">
    <citation type="journal article" date="2016" name="Nat. Commun.">
        <title>Thousands of microbial genomes shed light on interconnected biogeochemical processes in an aquifer system.</title>
        <authorList>
            <person name="Anantharaman K."/>
            <person name="Brown C.T."/>
            <person name="Hug L.A."/>
            <person name="Sharon I."/>
            <person name="Castelle C.J."/>
            <person name="Probst A.J."/>
            <person name="Thomas B.C."/>
            <person name="Singh A."/>
            <person name="Wilkins M.J."/>
            <person name="Karaoz U."/>
            <person name="Brodie E.L."/>
            <person name="Williams K.H."/>
            <person name="Hubbard S.S."/>
            <person name="Banfield J.F."/>
        </authorList>
    </citation>
    <scope>NUCLEOTIDE SEQUENCE [LARGE SCALE GENOMIC DNA]</scope>
</reference>
<dbReference type="AlphaFoldDB" id="A0A1G2D8J2"/>
<gene>
    <name evidence="1" type="ORF">A3D65_00535</name>
</gene>
<evidence type="ECO:0000313" key="1">
    <source>
        <dbReference type="EMBL" id="OGZ09863.1"/>
    </source>
</evidence>
<evidence type="ECO:0000313" key="2">
    <source>
        <dbReference type="Proteomes" id="UP000177996"/>
    </source>
</evidence>
<proteinExistence type="predicted"/>
<protein>
    <submittedName>
        <fullName evidence="1">Uncharacterized protein</fullName>
    </submittedName>
</protein>
<accession>A0A1G2D8J2</accession>
<dbReference type="EMBL" id="MHLL01000015">
    <property type="protein sequence ID" value="OGZ09863.1"/>
    <property type="molecule type" value="Genomic_DNA"/>
</dbReference>
<sequence>MKKDRVTGMVVPRDKVHYVKCVEGHIAPHEESVLLSKDGAVCPFCRERIVLSSDDKRLLMVGTDGLRRPPPVV</sequence>
<dbReference type="Proteomes" id="UP000177996">
    <property type="component" value="Unassembled WGS sequence"/>
</dbReference>
<comment type="caution">
    <text evidence="1">The sequence shown here is derived from an EMBL/GenBank/DDBJ whole genome shotgun (WGS) entry which is preliminary data.</text>
</comment>
<organism evidence="1 2">
    <name type="scientific">Candidatus Lloydbacteria bacterium RIFCSPHIGHO2_02_FULL_50_13</name>
    <dbReference type="NCBI Taxonomy" id="1798661"/>
    <lineage>
        <taxon>Bacteria</taxon>
        <taxon>Candidatus Lloydiibacteriota</taxon>
    </lineage>
</organism>
<name>A0A1G2D8J2_9BACT</name>